<dbReference type="Proteomes" id="UP000468420">
    <property type="component" value="Unassembled WGS sequence"/>
</dbReference>
<name>A0A6N6K0I7_9ENTR</name>
<organism evidence="1 2">
    <name type="scientific">Citrobacter pasteurii</name>
    <dbReference type="NCBI Taxonomy" id="1563222"/>
    <lineage>
        <taxon>Bacteria</taxon>
        <taxon>Pseudomonadati</taxon>
        <taxon>Pseudomonadota</taxon>
        <taxon>Gammaproteobacteria</taxon>
        <taxon>Enterobacterales</taxon>
        <taxon>Enterobacteriaceae</taxon>
        <taxon>Citrobacter</taxon>
    </lineage>
</organism>
<dbReference type="EMBL" id="QRDC01000018">
    <property type="protein sequence ID" value="KAA1275841.1"/>
    <property type="molecule type" value="Genomic_DNA"/>
</dbReference>
<comment type="caution">
    <text evidence="1">The sequence shown here is derived from an EMBL/GenBank/DDBJ whole genome shotgun (WGS) entry which is preliminary data.</text>
</comment>
<evidence type="ECO:0000313" key="2">
    <source>
        <dbReference type="Proteomes" id="UP000468420"/>
    </source>
</evidence>
<sequence length="84" mass="9398">MDLPTLGRPTSATTGTMFKASFKKSSDNGRYFCAIVKNSKTAPAPGAVFQSERPRRLTRNGVQRTVFRLDQQFTISRDRLGQET</sequence>
<accession>A0A6N6K0I7</accession>
<dbReference type="AlphaFoldDB" id="A0A6N6K0I7"/>
<protein>
    <submittedName>
        <fullName evidence="1">Uncharacterized protein</fullName>
    </submittedName>
</protein>
<proteinExistence type="predicted"/>
<reference evidence="1 2" key="1">
    <citation type="submission" date="2018-08" db="EMBL/GenBank/DDBJ databases">
        <title>Complete genomic analysis of a Citrobacter pasteurii isolated from cockles (Cerastoderma edule) containing a new chromosomic qnrB allele.</title>
        <authorList>
            <person name="Rodrigues A."/>
            <person name="Baptista T."/>
            <person name="Quesada A."/>
            <person name="Campos M.J."/>
        </authorList>
    </citation>
    <scope>NUCLEOTIDE SEQUENCE [LARGE SCALE GENOMIC DNA]</scope>
    <source>
        <strain evidence="1 2">BA18</strain>
    </source>
</reference>
<gene>
    <name evidence="1" type="ORF">DXF85_19365</name>
</gene>
<evidence type="ECO:0000313" key="1">
    <source>
        <dbReference type="EMBL" id="KAA1275841.1"/>
    </source>
</evidence>